<dbReference type="InterPro" id="IPR036374">
    <property type="entry name" value="OxRdtase_Mopterin-bd_sf"/>
</dbReference>
<dbReference type="Gene3D" id="3.90.420.10">
    <property type="entry name" value="Oxidoreductase, molybdopterin-binding domain"/>
    <property type="match status" value="1"/>
</dbReference>
<dbReference type="AlphaFoldDB" id="A0A2B8BII5"/>
<organism evidence="2 3">
    <name type="scientific">Azospirillum palustre</name>
    <dbReference type="NCBI Taxonomy" id="2044885"/>
    <lineage>
        <taxon>Bacteria</taxon>
        <taxon>Pseudomonadati</taxon>
        <taxon>Pseudomonadota</taxon>
        <taxon>Alphaproteobacteria</taxon>
        <taxon>Rhodospirillales</taxon>
        <taxon>Azospirillaceae</taxon>
        <taxon>Azospirillum</taxon>
    </lineage>
</organism>
<sequence length="263" mass="29799">MPLRRPFTSLFRPQRGPDQSVLTEHRGLVETIDRRKLLRGTLSLGALTMLTGCNISDRDAVQTVLRAVSGFNDGVQALLFDPNRLAPTYAASQVVKPPRFNAYYEIEDLKPVDIGGWNLELSGLIADKRPWSLERIYALPEQEEIIRHICVEGWDYIGQWSGPNLRDFLTRVGADLSARYVVFHGNDDYMESIDMPSALHPQTILATKYAGEPITDPFGFPLRLRTAVKLGFKNPKWIRAIEVTNSYSPGFWEKQGFNWFSGL</sequence>
<dbReference type="RefSeq" id="WP_098737019.1">
    <property type="nucleotide sequence ID" value="NZ_PDKW01000040.1"/>
</dbReference>
<dbReference type="SUPFAM" id="SSF56524">
    <property type="entry name" value="Oxidoreductase molybdopterin-binding domain"/>
    <property type="match status" value="1"/>
</dbReference>
<protein>
    <submittedName>
        <fullName evidence="2">Molybdopterin-binding protein</fullName>
    </submittedName>
</protein>
<dbReference type="Proteomes" id="UP000225379">
    <property type="component" value="Unassembled WGS sequence"/>
</dbReference>
<dbReference type="PANTHER" id="PTHR43032">
    <property type="entry name" value="PROTEIN-METHIONINE-SULFOXIDE REDUCTASE"/>
    <property type="match status" value="1"/>
</dbReference>
<comment type="caution">
    <text evidence="2">The sequence shown here is derived from an EMBL/GenBank/DDBJ whole genome shotgun (WGS) entry which is preliminary data.</text>
</comment>
<dbReference type="Pfam" id="PF00174">
    <property type="entry name" value="Oxidored_molyb"/>
    <property type="match status" value="1"/>
</dbReference>
<dbReference type="EMBL" id="PDKW01000040">
    <property type="protein sequence ID" value="PGH57570.1"/>
    <property type="molecule type" value="Genomic_DNA"/>
</dbReference>
<accession>A0A2B8BII5</accession>
<dbReference type="PANTHER" id="PTHR43032:SF2">
    <property type="entry name" value="BLL0505 PROTEIN"/>
    <property type="match status" value="1"/>
</dbReference>
<gene>
    <name evidence="2" type="ORF">CRT60_12880</name>
</gene>
<feature type="domain" description="Oxidoreductase molybdopterin-binding" evidence="1">
    <location>
        <begin position="112"/>
        <end position="252"/>
    </location>
</feature>
<name>A0A2B8BII5_9PROT</name>
<evidence type="ECO:0000259" key="1">
    <source>
        <dbReference type="Pfam" id="PF00174"/>
    </source>
</evidence>
<evidence type="ECO:0000313" key="3">
    <source>
        <dbReference type="Proteomes" id="UP000225379"/>
    </source>
</evidence>
<reference evidence="3" key="1">
    <citation type="submission" date="2017-10" db="EMBL/GenBank/DDBJ databases">
        <authorList>
            <person name="Kravchenko I.K."/>
            <person name="Grouzdev D.S."/>
        </authorList>
    </citation>
    <scope>NUCLEOTIDE SEQUENCE [LARGE SCALE GENOMIC DNA]</scope>
    <source>
        <strain evidence="3">B2</strain>
    </source>
</reference>
<proteinExistence type="predicted"/>
<dbReference type="InterPro" id="IPR000572">
    <property type="entry name" value="OxRdtase_Mopterin-bd_dom"/>
</dbReference>
<keyword evidence="3" id="KW-1185">Reference proteome</keyword>
<dbReference type="OrthoDB" id="9795587at2"/>
<evidence type="ECO:0000313" key="2">
    <source>
        <dbReference type="EMBL" id="PGH57570.1"/>
    </source>
</evidence>